<dbReference type="EMBL" id="JAPEIS010000002">
    <property type="protein sequence ID" value="KAJ8069430.1"/>
    <property type="molecule type" value="Genomic_DNA"/>
</dbReference>
<sequence length="522" mass="60474">MNIDEFQDPVFSLFGNDDDISRQEFATSLTEELSLVDNSSYDVRRTTSVPENLRTPVPPVSQYPLLPSGIVQAMNQPPPDHTPPIAPPTNIAHKRPPIVESMSSLPKPARRPALTEHSAEDWECQRAAFTQLYMGQDKCLKEVMKIMEDEHGFRATPRQYKRRIEQWKLDKNIKENDMRVILRKDLKRKREGKKSEFRISGRDVVPQKIERFAQRNKMTEESILEFDTETPGYIACDTPAPTMVDEGTRHHTGGKSDMEDSTAVPLKTVDSEEKRRISTLNYKIEAINSFIEQVGIDPPLDADFNVDFDASFFNYPNNFDNVSDEVSKELTDYALFKIRSAKSGICRRCSSSLYIILSPVLREFCLRDFASKCLHYWFWPSRSEGKITRSIILLTQYLIEHVFNDIDEEGPKICYTAVKNAFYISFAYFCLEQCEAASLELESTPDVSRHVDYREFEGDEYFEFLYASSKDVVDISLWDLFIQEVKDQWQELLDSENSPLGKFLRELLDWSDIDPWISRLFR</sequence>
<dbReference type="InterPro" id="IPR025676">
    <property type="entry name" value="Clr5_dom"/>
</dbReference>
<accession>A0A9X0AVE4</accession>
<dbReference type="Pfam" id="PF14420">
    <property type="entry name" value="Clr5"/>
    <property type="match status" value="1"/>
</dbReference>
<keyword evidence="3" id="KW-1185">Reference proteome</keyword>
<dbReference type="AlphaFoldDB" id="A0A9X0AVE4"/>
<organism evidence="2 3">
    <name type="scientific">Sclerotinia nivalis</name>
    <dbReference type="NCBI Taxonomy" id="352851"/>
    <lineage>
        <taxon>Eukaryota</taxon>
        <taxon>Fungi</taxon>
        <taxon>Dikarya</taxon>
        <taxon>Ascomycota</taxon>
        <taxon>Pezizomycotina</taxon>
        <taxon>Leotiomycetes</taxon>
        <taxon>Helotiales</taxon>
        <taxon>Sclerotiniaceae</taxon>
        <taxon>Sclerotinia</taxon>
    </lineage>
</organism>
<name>A0A9X0AVE4_9HELO</name>
<feature type="domain" description="Clr5" evidence="1">
    <location>
        <begin position="118"/>
        <end position="171"/>
    </location>
</feature>
<evidence type="ECO:0000313" key="3">
    <source>
        <dbReference type="Proteomes" id="UP001152300"/>
    </source>
</evidence>
<protein>
    <recommendedName>
        <fullName evidence="1">Clr5 domain-containing protein</fullName>
    </recommendedName>
</protein>
<dbReference type="PANTHER" id="PTHR38788">
    <property type="entry name" value="CLR5 DOMAIN-CONTAINING PROTEIN"/>
    <property type="match status" value="1"/>
</dbReference>
<evidence type="ECO:0000313" key="2">
    <source>
        <dbReference type="EMBL" id="KAJ8069430.1"/>
    </source>
</evidence>
<dbReference type="Proteomes" id="UP001152300">
    <property type="component" value="Unassembled WGS sequence"/>
</dbReference>
<comment type="caution">
    <text evidence="2">The sequence shown here is derived from an EMBL/GenBank/DDBJ whole genome shotgun (WGS) entry which is preliminary data.</text>
</comment>
<dbReference type="OrthoDB" id="3554974at2759"/>
<dbReference type="PANTHER" id="PTHR38788:SF3">
    <property type="entry name" value="CLR5 DOMAIN-CONTAINING PROTEIN"/>
    <property type="match status" value="1"/>
</dbReference>
<evidence type="ECO:0000259" key="1">
    <source>
        <dbReference type="Pfam" id="PF14420"/>
    </source>
</evidence>
<gene>
    <name evidence="2" type="ORF">OCU04_003084</name>
</gene>
<reference evidence="2" key="1">
    <citation type="submission" date="2022-11" db="EMBL/GenBank/DDBJ databases">
        <title>Genome Resource of Sclerotinia nivalis Strain SnTB1, a Plant Pathogen Isolated from American Ginseng.</title>
        <authorList>
            <person name="Fan S."/>
        </authorList>
    </citation>
    <scope>NUCLEOTIDE SEQUENCE</scope>
    <source>
        <strain evidence="2">SnTB1</strain>
    </source>
</reference>
<proteinExistence type="predicted"/>